<protein>
    <recommendedName>
        <fullName evidence="2">HTH merR-type domain-containing protein</fullName>
    </recommendedName>
</protein>
<dbReference type="SMART" id="SM00422">
    <property type="entry name" value="HTH_MERR"/>
    <property type="match status" value="1"/>
</dbReference>
<dbReference type="Pfam" id="PF13411">
    <property type="entry name" value="MerR_1"/>
    <property type="match status" value="1"/>
</dbReference>
<evidence type="ECO:0000259" key="2">
    <source>
        <dbReference type="PROSITE" id="PS50937"/>
    </source>
</evidence>
<dbReference type="PANTHER" id="PTHR30204:SF97">
    <property type="entry name" value="MERR FAMILY REGULATORY PROTEIN"/>
    <property type="match status" value="1"/>
</dbReference>
<dbReference type="Proteomes" id="UP000188551">
    <property type="component" value="Unassembled WGS sequence"/>
</dbReference>
<dbReference type="InterPro" id="IPR047057">
    <property type="entry name" value="MerR_fam"/>
</dbReference>
<dbReference type="PROSITE" id="PS50937">
    <property type="entry name" value="HTH_MERR_2"/>
    <property type="match status" value="1"/>
</dbReference>
<keyword evidence="4" id="KW-1185">Reference proteome</keyword>
<reference evidence="3 4" key="1">
    <citation type="submission" date="2017-02" db="EMBL/GenBank/DDBJ databases">
        <title>Amycolatopsis azurea DSM 43854 draft genome.</title>
        <authorList>
            <person name="Mayilraj S."/>
        </authorList>
    </citation>
    <scope>NUCLEOTIDE SEQUENCE [LARGE SCALE GENOMIC DNA]</scope>
    <source>
        <strain evidence="3 4">DSM 43854</strain>
    </source>
</reference>
<dbReference type="InterPro" id="IPR009061">
    <property type="entry name" value="DNA-bd_dom_put_sf"/>
</dbReference>
<dbReference type="SUPFAM" id="SSF46955">
    <property type="entry name" value="Putative DNA-binding domain"/>
    <property type="match status" value="1"/>
</dbReference>
<keyword evidence="1" id="KW-0238">DNA-binding</keyword>
<evidence type="ECO:0000256" key="1">
    <source>
        <dbReference type="ARBA" id="ARBA00023125"/>
    </source>
</evidence>
<sequence>MDEAGLLPIGEVAEKFGIRTSALRYYDELGLLKPVERRAGRRWYGAAELRRLVLIQLYADSGQMPLRDVARILMAEPDDRVSHEVIEKHVDALDRRMAQLAGARHHLRHHLTCEHDNPSRCPALEEDLRNRVDEIIG</sequence>
<evidence type="ECO:0000313" key="4">
    <source>
        <dbReference type="Proteomes" id="UP000188551"/>
    </source>
</evidence>
<feature type="domain" description="HTH merR-type" evidence="2">
    <location>
        <begin position="6"/>
        <end position="75"/>
    </location>
</feature>
<dbReference type="PRINTS" id="PR00040">
    <property type="entry name" value="HTHMERR"/>
</dbReference>
<dbReference type="PANTHER" id="PTHR30204">
    <property type="entry name" value="REDOX-CYCLING DRUG-SENSING TRANSCRIPTIONAL ACTIVATOR SOXR"/>
    <property type="match status" value="1"/>
</dbReference>
<gene>
    <name evidence="3" type="ORF">B0293_04220</name>
</gene>
<accession>A0ABX3JNV6</accession>
<dbReference type="InterPro" id="IPR000551">
    <property type="entry name" value="MerR-type_HTH_dom"/>
</dbReference>
<dbReference type="EMBL" id="MUXN01000002">
    <property type="protein sequence ID" value="OOC08331.1"/>
    <property type="molecule type" value="Genomic_DNA"/>
</dbReference>
<evidence type="ECO:0000313" key="3">
    <source>
        <dbReference type="EMBL" id="OOC08331.1"/>
    </source>
</evidence>
<dbReference type="Gene3D" id="1.10.1660.10">
    <property type="match status" value="1"/>
</dbReference>
<proteinExistence type="predicted"/>
<name>A0ABX3JNV6_9PSEU</name>
<comment type="caution">
    <text evidence="3">The sequence shown here is derived from an EMBL/GenBank/DDBJ whole genome shotgun (WGS) entry which is preliminary data.</text>
</comment>
<organism evidence="3 4">
    <name type="scientific">Amycolatopsis azurea DSM 43854</name>
    <dbReference type="NCBI Taxonomy" id="1238180"/>
    <lineage>
        <taxon>Bacteria</taxon>
        <taxon>Bacillati</taxon>
        <taxon>Actinomycetota</taxon>
        <taxon>Actinomycetes</taxon>
        <taxon>Pseudonocardiales</taxon>
        <taxon>Pseudonocardiaceae</taxon>
        <taxon>Amycolatopsis</taxon>
    </lineage>
</organism>